<keyword evidence="1" id="KW-0472">Membrane</keyword>
<proteinExistence type="predicted"/>
<name>A0AAQ3WB71_9ENTE</name>
<dbReference type="Proteomes" id="UP000194948">
    <property type="component" value="Chromosome"/>
</dbReference>
<keyword evidence="1" id="KW-1133">Transmembrane helix</keyword>
<accession>A0AAQ3WB71</accession>
<feature type="transmembrane region" description="Helical" evidence="1">
    <location>
        <begin position="6"/>
        <end position="25"/>
    </location>
</feature>
<evidence type="ECO:0000256" key="1">
    <source>
        <dbReference type="SAM" id="Phobius"/>
    </source>
</evidence>
<dbReference type="EMBL" id="CP147244">
    <property type="protein sequence ID" value="WYK02115.1"/>
    <property type="molecule type" value="Genomic_DNA"/>
</dbReference>
<dbReference type="AlphaFoldDB" id="A0AAQ3WB71"/>
<gene>
    <name evidence="2" type="ORF">A5821_003258</name>
</gene>
<keyword evidence="1" id="KW-0812">Transmembrane</keyword>
<dbReference type="RefSeq" id="WP_086312010.1">
    <property type="nucleotide sequence ID" value="NZ_CP147244.1"/>
</dbReference>
<evidence type="ECO:0000313" key="2">
    <source>
        <dbReference type="EMBL" id="WYK02115.1"/>
    </source>
</evidence>
<keyword evidence="3" id="KW-1185">Reference proteome</keyword>
<reference evidence="3" key="1">
    <citation type="submission" date="2017-05" db="EMBL/GenBank/DDBJ databases">
        <title>The Genome Sequence of EEnterococcus faecalis 9F2_4866.</title>
        <authorList>
            <consortium name="The Broad Institute Genomics Platform"/>
            <consortium name="The Broad Institute Genomic Center for Infectious Diseases"/>
            <person name="Earl A."/>
            <person name="Manson A."/>
            <person name="Schwartman J."/>
            <person name="Gilmore M."/>
            <person name="Abouelleil A."/>
            <person name="Cao P."/>
            <person name="Chapman S."/>
            <person name="Cusick C."/>
            <person name="Shea T."/>
            <person name="Young S."/>
            <person name="Neafsey D."/>
            <person name="Nusbaum C."/>
            <person name="Birren B."/>
        </authorList>
    </citation>
    <scope>NUCLEOTIDE SEQUENCE [LARGE SCALE GENOMIC DNA]</scope>
    <source>
        <strain evidence="3">7F3_DIV0205</strain>
    </source>
</reference>
<evidence type="ECO:0000313" key="3">
    <source>
        <dbReference type="Proteomes" id="UP000194948"/>
    </source>
</evidence>
<protein>
    <recommendedName>
        <fullName evidence="4">DUF1433 domain-containing protein</fullName>
    </recommendedName>
</protein>
<sequence length="132" mass="14963">MNKKVVLVLGIIITLCLVIGGSIYMRKKYVNITENQQINVATWIARSYYISEITFLKVSKDNNTGSITLYLELNESEKFKTGITVNDMTEFDTPNGLVGLNPVSVFEKLRKSENKKDAPVDLEKIEIKFIRG</sequence>
<reference evidence="2 3" key="2">
    <citation type="submission" date="2024-03" db="EMBL/GenBank/DDBJ databases">
        <title>The Genome Sequence of Enterococcus sp. DIV0205d.</title>
        <authorList>
            <consortium name="The Broad Institute Genomics Platform"/>
            <consortium name="The Broad Institute Microbial Omics Core"/>
            <consortium name="The Broad Institute Genomic Center for Infectious Diseases"/>
            <person name="Earl A."/>
            <person name="Manson A."/>
            <person name="Gilmore M."/>
            <person name="Schwartman J."/>
            <person name="Shea T."/>
            <person name="Abouelleil A."/>
            <person name="Cao P."/>
            <person name="Chapman S."/>
            <person name="Cusick C."/>
            <person name="Young S."/>
            <person name="Neafsey D."/>
            <person name="Nusbaum C."/>
            <person name="Birren B."/>
        </authorList>
    </citation>
    <scope>NUCLEOTIDE SEQUENCE [LARGE SCALE GENOMIC DNA]</scope>
    <source>
        <strain evidence="2 3">7F3_DIV0205</strain>
    </source>
</reference>
<evidence type="ECO:0008006" key="4">
    <source>
        <dbReference type="Google" id="ProtNLM"/>
    </source>
</evidence>
<organism evidence="2 3">
    <name type="scientific">Candidatus Enterococcus palustris</name>
    <dbReference type="NCBI Taxonomy" id="1834189"/>
    <lineage>
        <taxon>Bacteria</taxon>
        <taxon>Bacillati</taxon>
        <taxon>Bacillota</taxon>
        <taxon>Bacilli</taxon>
        <taxon>Lactobacillales</taxon>
        <taxon>Enterococcaceae</taxon>
        <taxon>Enterococcus</taxon>
    </lineage>
</organism>